<organism evidence="8 9">
    <name type="scientific">Talaromyces proteolyticus</name>
    <dbReference type="NCBI Taxonomy" id="1131652"/>
    <lineage>
        <taxon>Eukaryota</taxon>
        <taxon>Fungi</taxon>
        <taxon>Dikarya</taxon>
        <taxon>Ascomycota</taxon>
        <taxon>Pezizomycotina</taxon>
        <taxon>Eurotiomycetes</taxon>
        <taxon>Eurotiomycetidae</taxon>
        <taxon>Eurotiales</taxon>
        <taxon>Trichocomaceae</taxon>
        <taxon>Talaromyces</taxon>
        <taxon>Talaromyces sect. Bacilispori</taxon>
    </lineage>
</organism>
<dbReference type="GO" id="GO:0036297">
    <property type="term" value="P:interstrand cross-link repair"/>
    <property type="evidence" value="ECO:0007669"/>
    <property type="project" value="TreeGrafter"/>
</dbReference>
<proteinExistence type="inferred from homology"/>
<comment type="subunit">
    <text evidence="3">Monomer.</text>
</comment>
<keyword evidence="6 8" id="KW-0269">Exonuclease</keyword>
<dbReference type="PANTHER" id="PTHR14464">
    <property type="entry name" value="EXONUCLEASE V"/>
    <property type="match status" value="1"/>
</dbReference>
<dbReference type="PANTHER" id="PTHR14464:SF4">
    <property type="entry name" value="EXONUCLEASE V"/>
    <property type="match status" value="1"/>
</dbReference>
<reference evidence="8" key="1">
    <citation type="submission" date="2021-12" db="EMBL/GenBank/DDBJ databases">
        <title>Convergent genome expansion in fungi linked to evolution of root-endophyte symbiosis.</title>
        <authorList>
            <consortium name="DOE Joint Genome Institute"/>
            <person name="Ke Y.-H."/>
            <person name="Bonito G."/>
            <person name="Liao H.-L."/>
            <person name="Looney B."/>
            <person name="Rojas-Flechas A."/>
            <person name="Nash J."/>
            <person name="Hameed K."/>
            <person name="Schadt C."/>
            <person name="Martin F."/>
            <person name="Crous P.W."/>
            <person name="Miettinen O."/>
            <person name="Magnuson J.K."/>
            <person name="Labbe J."/>
            <person name="Jacobson D."/>
            <person name="Doktycz M.J."/>
            <person name="Veneault-Fourrey C."/>
            <person name="Kuo A."/>
            <person name="Mondo S."/>
            <person name="Calhoun S."/>
            <person name="Riley R."/>
            <person name="Ohm R."/>
            <person name="LaButti K."/>
            <person name="Andreopoulos B."/>
            <person name="Pangilinan J."/>
            <person name="Nolan M."/>
            <person name="Tritt A."/>
            <person name="Clum A."/>
            <person name="Lipzen A."/>
            <person name="Daum C."/>
            <person name="Barry K."/>
            <person name="Grigoriev I.V."/>
            <person name="Vilgalys R."/>
        </authorList>
    </citation>
    <scope>NUCLEOTIDE SEQUENCE</scope>
    <source>
        <strain evidence="8">PMI_201</strain>
    </source>
</reference>
<evidence type="ECO:0000256" key="5">
    <source>
        <dbReference type="ARBA" id="ARBA00022722"/>
    </source>
</evidence>
<dbReference type="RefSeq" id="XP_046073056.1">
    <property type="nucleotide sequence ID" value="XM_046215874.1"/>
</dbReference>
<evidence type="ECO:0000256" key="4">
    <source>
        <dbReference type="ARBA" id="ARBA00022485"/>
    </source>
</evidence>
<evidence type="ECO:0000256" key="6">
    <source>
        <dbReference type="ARBA" id="ARBA00022839"/>
    </source>
</evidence>
<gene>
    <name evidence="8" type="ORF">BGW36DRAFT_376437</name>
</gene>
<feature type="region of interest" description="Disordered" evidence="7">
    <location>
        <begin position="1"/>
        <end position="26"/>
    </location>
</feature>
<name>A0AAD4PWV5_9EURO</name>
<dbReference type="EMBL" id="JAJTJA010000005">
    <property type="protein sequence ID" value="KAH8698592.1"/>
    <property type="molecule type" value="Genomic_DNA"/>
</dbReference>
<evidence type="ECO:0000313" key="8">
    <source>
        <dbReference type="EMBL" id="KAH8698592.1"/>
    </source>
</evidence>
<keyword evidence="4" id="KW-0004">4Fe-4S</keyword>
<dbReference type="Proteomes" id="UP001201262">
    <property type="component" value="Unassembled WGS sequence"/>
</dbReference>
<dbReference type="AlphaFoldDB" id="A0AAD4PWV5"/>
<feature type="compositionally biased region" description="Low complexity" evidence="7">
    <location>
        <begin position="141"/>
        <end position="151"/>
    </location>
</feature>
<comment type="similarity">
    <text evidence="2">Belongs to the EXO5 family.</text>
</comment>
<evidence type="ECO:0000256" key="1">
    <source>
        <dbReference type="ARBA" id="ARBA00001966"/>
    </source>
</evidence>
<feature type="compositionally biased region" description="Basic and acidic residues" evidence="7">
    <location>
        <begin position="152"/>
        <end position="175"/>
    </location>
</feature>
<comment type="cofactor">
    <cofactor evidence="1">
        <name>[4Fe-4S] cluster</name>
        <dbReference type="ChEBI" id="CHEBI:49883"/>
    </cofactor>
</comment>
<evidence type="ECO:0000256" key="2">
    <source>
        <dbReference type="ARBA" id="ARBA00009797"/>
    </source>
</evidence>
<dbReference type="GO" id="GO:0051539">
    <property type="term" value="F:4 iron, 4 sulfur cluster binding"/>
    <property type="evidence" value="ECO:0007669"/>
    <property type="project" value="UniProtKB-KW"/>
</dbReference>
<comment type="caution">
    <text evidence="8">The sequence shown here is derived from an EMBL/GenBank/DDBJ whole genome shotgun (WGS) entry which is preliminary data.</text>
</comment>
<keyword evidence="4" id="KW-0408">Iron</keyword>
<evidence type="ECO:0000256" key="7">
    <source>
        <dbReference type="SAM" id="MobiDB-lite"/>
    </source>
</evidence>
<evidence type="ECO:0000256" key="3">
    <source>
        <dbReference type="ARBA" id="ARBA00011245"/>
    </source>
</evidence>
<accession>A0AAD4PWV5</accession>
<feature type="compositionally biased region" description="Low complexity" evidence="7">
    <location>
        <begin position="47"/>
        <end position="56"/>
    </location>
</feature>
<feature type="region of interest" description="Disordered" evidence="7">
    <location>
        <begin position="42"/>
        <end position="62"/>
    </location>
</feature>
<keyword evidence="4" id="KW-0411">Iron-sulfur</keyword>
<keyword evidence="9" id="KW-1185">Reference proteome</keyword>
<evidence type="ECO:0000313" key="9">
    <source>
        <dbReference type="Proteomes" id="UP001201262"/>
    </source>
</evidence>
<dbReference type="GeneID" id="70246161"/>
<dbReference type="GO" id="GO:0045145">
    <property type="term" value="F:single-stranded DNA 5'-3' DNA exonuclease activity"/>
    <property type="evidence" value="ECO:0007669"/>
    <property type="project" value="InterPro"/>
</dbReference>
<keyword evidence="4" id="KW-0479">Metal-binding</keyword>
<dbReference type="Pfam" id="PF09810">
    <property type="entry name" value="Exo5"/>
    <property type="match status" value="1"/>
</dbReference>
<dbReference type="GO" id="GO:0005634">
    <property type="term" value="C:nucleus"/>
    <property type="evidence" value="ECO:0007669"/>
    <property type="project" value="TreeGrafter"/>
</dbReference>
<keyword evidence="6 8" id="KW-0378">Hydrolase</keyword>
<feature type="region of interest" description="Disordered" evidence="7">
    <location>
        <begin position="111"/>
        <end position="186"/>
    </location>
</feature>
<dbReference type="InterPro" id="IPR019190">
    <property type="entry name" value="EXOV"/>
</dbReference>
<feature type="compositionally biased region" description="Low complexity" evidence="7">
    <location>
        <begin position="111"/>
        <end position="131"/>
    </location>
</feature>
<dbReference type="GO" id="GO:0005739">
    <property type="term" value="C:mitochondrion"/>
    <property type="evidence" value="ECO:0007669"/>
    <property type="project" value="TreeGrafter"/>
</dbReference>
<protein>
    <submittedName>
        <fullName evidence="8">Exonuclease V a 5' deoxyribonuclease-domain-containing protein</fullName>
    </submittedName>
</protein>
<sequence>MQLVSGQDDQEKESNSSDYGSDFTPDEEELLNKLLVRVVATDQHRLPPSTTTISDPSTPPQQPVLAVEALSDLKPLREPLVVTDIEDYEIPHSARIPKVLGREAWSPASKRVWQQQQQQQQRVLSQKLSSSPSTTPKHVRVSISVESTTSTEGKKRDLQKQQEREKKWTDTEAKNDTQTQDASDDDVVVVEQPSPLQRFRKPPNKALSVSDLIAPAWCELQYWYTLTKHGRKRRTPAMKQGTAVHKVLEEEVHTTVPVEITTKEDGWALRIWNMIQGLRTLRQYGMTRELEIWGSVDGEIVTGIIDQLSYICPDPGLETSASAFYADADAARAALPEYQMSITDYLLSPSQGGKTLGELGWSHAIEPAVETDHNESSDFERSYLEVPRIYITDIKTRGSRSIPTVFSTSFRPTHLQLQFYYHMLNQLVTTDDVTIEKIAQRYNLDSERVFTDAFIAEVGGLNDQFFDALSSQDSDPDYIPGASQDSMSILLSHNNLDSLWKLMKKQLLYTFLPTEGIRNVAPSVPAKSQPTLLEPYPTVLSPVLTAKYLSSTDSEDGVPTDLGSRSFLFDPLDLTSYTSDQLNWWRGERAPRGVEVMDAWKCRICDFREECEWRKSKERELATRRKRMQRTSMDMSDAA</sequence>
<keyword evidence="5" id="KW-0540">Nuclease</keyword>